<dbReference type="Pfam" id="PF02872">
    <property type="entry name" value="5_nucleotid_C"/>
    <property type="match status" value="1"/>
</dbReference>
<dbReference type="InterPro" id="IPR008334">
    <property type="entry name" value="5'-Nucleotdase_C"/>
</dbReference>
<evidence type="ECO:0000313" key="2">
    <source>
        <dbReference type="EMBL" id="MDG4946015.1"/>
    </source>
</evidence>
<dbReference type="RefSeq" id="WP_304420524.1">
    <property type="nucleotide sequence ID" value="NZ_JANCMU010000002.1"/>
</dbReference>
<accession>A0A9X4MYN9</accession>
<dbReference type="GO" id="GO:0016787">
    <property type="term" value="F:hydrolase activity"/>
    <property type="evidence" value="ECO:0007669"/>
    <property type="project" value="InterPro"/>
</dbReference>
<dbReference type="Gene3D" id="3.90.780.10">
    <property type="entry name" value="5'-Nucleotidase, C-terminal domain"/>
    <property type="match status" value="1"/>
</dbReference>
<keyword evidence="3" id="KW-1185">Reference proteome</keyword>
<gene>
    <name evidence="2" type="ORF">NMK71_06280</name>
</gene>
<dbReference type="AlphaFoldDB" id="A0A9X4MYN9"/>
<name>A0A9X4MYN9_9FLAO</name>
<dbReference type="PANTHER" id="PTHR11575:SF24">
    <property type="entry name" value="5'-NUCLEOTIDASE"/>
    <property type="match status" value="1"/>
</dbReference>
<evidence type="ECO:0000259" key="1">
    <source>
        <dbReference type="Pfam" id="PF02872"/>
    </source>
</evidence>
<dbReference type="SUPFAM" id="SSF55816">
    <property type="entry name" value="5'-nucleotidase (syn. UDP-sugar hydrolase), C-terminal domain"/>
    <property type="match status" value="1"/>
</dbReference>
<dbReference type="GO" id="GO:0009166">
    <property type="term" value="P:nucleotide catabolic process"/>
    <property type="evidence" value="ECO:0007669"/>
    <property type="project" value="InterPro"/>
</dbReference>
<protein>
    <submittedName>
        <fullName evidence="2">5'-nucleotidase C-terminal domain-containing protein</fullName>
    </submittedName>
</protein>
<dbReference type="PANTHER" id="PTHR11575">
    <property type="entry name" value="5'-NUCLEOTIDASE-RELATED"/>
    <property type="match status" value="1"/>
</dbReference>
<proteinExistence type="predicted"/>
<comment type="caution">
    <text evidence="2">The sequence shown here is derived from an EMBL/GenBank/DDBJ whole genome shotgun (WGS) entry which is preliminary data.</text>
</comment>
<dbReference type="InterPro" id="IPR036907">
    <property type="entry name" value="5'-Nucleotdase_C_sf"/>
</dbReference>
<reference evidence="2" key="1">
    <citation type="submission" date="2022-07" db="EMBL/GenBank/DDBJ databases">
        <title>Description and genome-wide analysis of Profundicola chukchiensis gen. nov., sp. nov., marine bacteria isolated from bottom sediments of the Chukchi Sea.</title>
        <authorList>
            <person name="Romanenko L."/>
            <person name="Otstavnykh N."/>
            <person name="Kurilenko V."/>
            <person name="Eremeev V."/>
            <person name="Velansky P."/>
            <person name="Mikhailov V."/>
            <person name="Isaeva M."/>
        </authorList>
    </citation>
    <scope>NUCLEOTIDE SEQUENCE</scope>
    <source>
        <strain evidence="2">KMM 9713</strain>
    </source>
</reference>
<dbReference type="GO" id="GO:0030288">
    <property type="term" value="C:outer membrane-bounded periplasmic space"/>
    <property type="evidence" value="ECO:0007669"/>
    <property type="project" value="TreeGrafter"/>
</dbReference>
<dbReference type="PRINTS" id="PR01607">
    <property type="entry name" value="APYRASEFAMLY"/>
</dbReference>
<dbReference type="InterPro" id="IPR006179">
    <property type="entry name" value="5_nucleotidase/apyrase"/>
</dbReference>
<organism evidence="2 3">
    <name type="scientific">Profundicola chukchiensis</name>
    <dbReference type="NCBI Taxonomy" id="2961959"/>
    <lineage>
        <taxon>Bacteria</taxon>
        <taxon>Pseudomonadati</taxon>
        <taxon>Bacteroidota</taxon>
        <taxon>Flavobacteriia</taxon>
        <taxon>Flavobacteriales</taxon>
        <taxon>Weeksellaceae</taxon>
        <taxon>Profundicola</taxon>
    </lineage>
</organism>
<feature type="domain" description="5'-Nucleotidase C-terminal" evidence="1">
    <location>
        <begin position="81"/>
        <end position="216"/>
    </location>
</feature>
<dbReference type="Proteomes" id="UP001152599">
    <property type="component" value="Unassembled WGS sequence"/>
</dbReference>
<sequence length="252" mass="29294">MNTAPVLKLRYMLSMVLILGFYACSHKVYQVQDSKVERIFISDSLEEREDLNQLIEPYKIQMANELDRVLTYAPVDLSYKGMNTPLGNVITDLMLEEGNKIYSQRHPNEKIDVVLMNRGGLRRSFTKGDLSVRSMYELMPFENEAVVVTMTGTKLMEMVNFLRLTPRNHPIAGISFKKESEDKEIMVGGELIDESKNYRVLTNDYLQKGGDQMTFFLDPIEVEFLQIKLRDMFIQHFEKVDTIQVNQNPRYL</sequence>
<evidence type="ECO:0000313" key="3">
    <source>
        <dbReference type="Proteomes" id="UP001152599"/>
    </source>
</evidence>
<dbReference type="EMBL" id="JANCMU010000002">
    <property type="protein sequence ID" value="MDG4946015.1"/>
    <property type="molecule type" value="Genomic_DNA"/>
</dbReference>